<comment type="caution">
    <text evidence="4">The sequence shown here is derived from an EMBL/GenBank/DDBJ whole genome shotgun (WGS) entry which is preliminary data.</text>
</comment>
<evidence type="ECO:0000256" key="1">
    <source>
        <dbReference type="ARBA" id="ARBA00022729"/>
    </source>
</evidence>
<comment type="subcellular location">
    <subcellularLocation>
        <location evidence="2">Cell outer membrane</location>
        <topology evidence="2">Multi-pass membrane protein</topology>
    </subcellularLocation>
</comment>
<evidence type="ECO:0000313" key="5">
    <source>
        <dbReference type="Proteomes" id="UP001501433"/>
    </source>
</evidence>
<reference evidence="5" key="1">
    <citation type="journal article" date="2019" name="Int. J. Syst. Evol. Microbiol.">
        <title>The Global Catalogue of Microorganisms (GCM) 10K type strain sequencing project: providing services to taxonomists for standard genome sequencing and annotation.</title>
        <authorList>
            <consortium name="The Broad Institute Genomics Platform"/>
            <consortium name="The Broad Institute Genome Sequencing Center for Infectious Disease"/>
            <person name="Wu L."/>
            <person name="Ma J."/>
        </authorList>
    </citation>
    <scope>NUCLEOTIDE SEQUENCE [LARGE SCALE GENOMIC DNA]</scope>
    <source>
        <strain evidence="5">JCM 18325</strain>
    </source>
</reference>
<dbReference type="InterPro" id="IPR008969">
    <property type="entry name" value="CarboxyPept-like_regulatory"/>
</dbReference>
<gene>
    <name evidence="4" type="ORF">GCM10023330_20710</name>
</gene>
<dbReference type="InterPro" id="IPR037066">
    <property type="entry name" value="Plug_dom_sf"/>
</dbReference>
<keyword evidence="2" id="KW-0472">Membrane</keyword>
<keyword evidence="1" id="KW-0732">Signal</keyword>
<dbReference type="Gene3D" id="2.170.130.10">
    <property type="entry name" value="TonB-dependent receptor, plug domain"/>
    <property type="match status" value="1"/>
</dbReference>
<proteinExistence type="inferred from homology"/>
<dbReference type="InterPro" id="IPR039426">
    <property type="entry name" value="TonB-dep_rcpt-like"/>
</dbReference>
<dbReference type="PANTHER" id="PTHR30069">
    <property type="entry name" value="TONB-DEPENDENT OUTER MEMBRANE RECEPTOR"/>
    <property type="match status" value="1"/>
</dbReference>
<keyword evidence="2" id="KW-0812">Transmembrane</keyword>
<organism evidence="4 5">
    <name type="scientific">Litoribaculum gwangyangense</name>
    <dbReference type="NCBI Taxonomy" id="1130722"/>
    <lineage>
        <taxon>Bacteria</taxon>
        <taxon>Pseudomonadati</taxon>
        <taxon>Bacteroidota</taxon>
        <taxon>Flavobacteriia</taxon>
        <taxon>Flavobacteriales</taxon>
        <taxon>Flavobacteriaceae</taxon>
        <taxon>Litoribaculum</taxon>
    </lineage>
</organism>
<evidence type="ECO:0000313" key="4">
    <source>
        <dbReference type="EMBL" id="GAA4812970.1"/>
    </source>
</evidence>
<accession>A0ABP9CN97</accession>
<dbReference type="SUPFAM" id="SSF56935">
    <property type="entry name" value="Porins"/>
    <property type="match status" value="1"/>
</dbReference>
<dbReference type="SUPFAM" id="SSF49464">
    <property type="entry name" value="Carboxypeptidase regulatory domain-like"/>
    <property type="match status" value="1"/>
</dbReference>
<keyword evidence="5" id="KW-1185">Reference proteome</keyword>
<keyword evidence="2" id="KW-1134">Transmembrane beta strand</keyword>
<dbReference type="Pfam" id="PF13715">
    <property type="entry name" value="CarbopepD_reg_2"/>
    <property type="match status" value="1"/>
</dbReference>
<dbReference type="InterPro" id="IPR012910">
    <property type="entry name" value="Plug_dom"/>
</dbReference>
<dbReference type="EMBL" id="BAABJW010000003">
    <property type="protein sequence ID" value="GAA4812970.1"/>
    <property type="molecule type" value="Genomic_DNA"/>
</dbReference>
<evidence type="ECO:0000259" key="3">
    <source>
        <dbReference type="Pfam" id="PF07715"/>
    </source>
</evidence>
<sequence>MNNKSMKKVLRLKKHNSLTLKFDLKMKLTTLLLIVSLFQLQANESYAQKTKLTIDLQNVALEKVLDEIESISEFKFIYKDKELDYQRIVSIKAKKENIASILNRLLEEFNVGFSIIDRQIIIKPNENPKANNIQKASTKIDIFQDFVVSGIVSDVNGQPLPGANIIEKGTNNGTLTDFDGNYYITLKTSNTTLVISYLGYQTQEISINGQDTVNVVLIEDTTSLDEIIVVGYGAQKKVTVTGAVSDIKTEEIQESKTANLANNLTGRIPGLVINSRGGEPGRDNISVRIRGIGTTGNTDPLYVIDGIPNRGSFERLNPDDIESISILKDASAAIYGAQAANGVILITTKRGKKGKTTFNYNQSYSIAQPTRRPFLMNAQQYLTWIDEVNERNNRPTEFEDIIREYRDGSIDSSVWGDTDWWDVVTDTWTPQIQHGLNVSGGGDTTQFYLSGQFLNQDAIYKGDAYGYKQYNIRSNIDTQLSENLKLTFDLSGRIGDNNSPTLDTDGLIRQIFVQAPYEFPYFENGLIKKTSTGNPVSLVNGNSGSRETKTKKFDSRFALRWDLPFITKGLYANGYAAIDFYTTTRKDLSKPFDQYEFDEVTGEYINLKFQTGNISLFQQYSEELNKTFHFKIGYDHRFGKHAINAFAAYEQYEQQGEYFTARRQNLISEDIPFLFSGSDDNQQIDGRGYQAARQNYFGRINYGFDDKYLVDITMRYDGSANFAKGQRFGFFPAMSLGWRVSQEKYFKSELITELKLRASWGLLGNDRVNNFQYLQIYNIGNSYVFGENPLRTNGLTPSTTPNPNITWETSQKFNFGVDLRFKKALLEGSIDVFYEKRSDILAPRNASVPVFSGLTLPDENIGKVSNSGIEAQFTHKNQIKDFNYSIGGQFTFAKSEIIFIDEPPNVPEWQRRTGRPVDFILLYEANGIYQNQEEVDNSVSFPDAQPGDVRIVDQNGDGVLNEQDQIILENSPTPKIVYGITLGMEWKGFALNTLLQGQGQAQTIYRPFDINQQAAFYEDRWRSELRSPNAIYPAAFDTASSSFREVSTVWVRNNSFLRLKNVELSYSFNQKLLDQLGLNSLRLFVAGHNLLIIHDNVKINDPESSSSTGWFYPQQRLLSTGINLTF</sequence>
<dbReference type="NCBIfam" id="TIGR04056">
    <property type="entry name" value="OMP_RagA_SusC"/>
    <property type="match status" value="1"/>
</dbReference>
<evidence type="ECO:0000256" key="2">
    <source>
        <dbReference type="PROSITE-ProRule" id="PRU01360"/>
    </source>
</evidence>
<dbReference type="InterPro" id="IPR023996">
    <property type="entry name" value="TonB-dep_OMP_SusC/RagA"/>
</dbReference>
<comment type="similarity">
    <text evidence="2">Belongs to the TonB-dependent receptor family.</text>
</comment>
<dbReference type="Proteomes" id="UP001501433">
    <property type="component" value="Unassembled WGS sequence"/>
</dbReference>
<keyword evidence="2" id="KW-0998">Cell outer membrane</keyword>
<protein>
    <submittedName>
        <fullName evidence="4">TonB-dependent receptor</fullName>
    </submittedName>
</protein>
<dbReference type="PROSITE" id="PS52016">
    <property type="entry name" value="TONB_DEPENDENT_REC_3"/>
    <property type="match status" value="1"/>
</dbReference>
<dbReference type="PANTHER" id="PTHR30069:SF29">
    <property type="entry name" value="HEMOGLOBIN AND HEMOGLOBIN-HAPTOGLOBIN-BINDING PROTEIN 1-RELATED"/>
    <property type="match status" value="1"/>
</dbReference>
<keyword evidence="2" id="KW-0813">Transport</keyword>
<feature type="domain" description="TonB-dependent receptor plug" evidence="3">
    <location>
        <begin position="237"/>
        <end position="343"/>
    </location>
</feature>
<dbReference type="NCBIfam" id="TIGR04057">
    <property type="entry name" value="SusC_RagA_signa"/>
    <property type="match status" value="1"/>
</dbReference>
<dbReference type="Pfam" id="PF07715">
    <property type="entry name" value="Plug"/>
    <property type="match status" value="1"/>
</dbReference>
<name>A0ABP9CN97_9FLAO</name>
<dbReference type="InterPro" id="IPR023997">
    <property type="entry name" value="TonB-dep_OMP_SusC/RagA_CS"/>
</dbReference>
<dbReference type="Gene3D" id="2.60.40.1120">
    <property type="entry name" value="Carboxypeptidase-like, regulatory domain"/>
    <property type="match status" value="1"/>
</dbReference>
<keyword evidence="4" id="KW-0675">Receptor</keyword>